<organism evidence="2">
    <name type="scientific">Brassica napus</name>
    <name type="common">Rape</name>
    <dbReference type="NCBI Taxonomy" id="3708"/>
    <lineage>
        <taxon>Eukaryota</taxon>
        <taxon>Viridiplantae</taxon>
        <taxon>Streptophyta</taxon>
        <taxon>Embryophyta</taxon>
        <taxon>Tracheophyta</taxon>
        <taxon>Spermatophyta</taxon>
        <taxon>Magnoliopsida</taxon>
        <taxon>eudicotyledons</taxon>
        <taxon>Gunneridae</taxon>
        <taxon>Pentapetalae</taxon>
        <taxon>rosids</taxon>
        <taxon>malvids</taxon>
        <taxon>Brassicales</taxon>
        <taxon>Brassicaceae</taxon>
        <taxon>Brassiceae</taxon>
        <taxon>Brassica</taxon>
    </lineage>
</organism>
<reference evidence="2" key="1">
    <citation type="submission" date="2021-01" db="EMBL/GenBank/DDBJ databases">
        <authorList>
            <consortium name="Genoscope - CEA"/>
            <person name="William W."/>
        </authorList>
    </citation>
    <scope>NUCLEOTIDE SEQUENCE</scope>
</reference>
<proteinExistence type="predicted"/>
<name>A0A816X1V1_BRANA</name>
<dbReference type="Proteomes" id="UP001295469">
    <property type="component" value="Chromosome A02"/>
</dbReference>
<dbReference type="PANTHER" id="PTHR35288">
    <property type="entry name" value="TAIL FIBER"/>
    <property type="match status" value="1"/>
</dbReference>
<dbReference type="EMBL" id="HG994356">
    <property type="protein sequence ID" value="CAF2141081.1"/>
    <property type="molecule type" value="Genomic_DNA"/>
</dbReference>
<keyword evidence="1" id="KW-1133">Transmembrane helix</keyword>
<protein>
    <submittedName>
        <fullName evidence="2">(rape) hypothetical protein</fullName>
    </submittedName>
</protein>
<keyword evidence="1" id="KW-0812">Transmembrane</keyword>
<sequence>KYNIKILSGGKKRRMAVSKKWASTISVVASSLFAFIIVFQIPLFRVACRNKTCESPLEVISSQLVESELVPSPLVKTLLYPGAIAKSLLRGSPLPSYHNLFHFYHFDHLNTPSSSSDDDIRHLEVFAGCCLCLLGALLSIFKPRRLTFIGTLLIYWGLLRDILLFNSSARVYPTLFLASLSSFLSIRSDVRKIIQCSADNLAAHASGSAENRAVEKTAFDVKLEKFEAASKIKVNKEIRVFTELGLKGAGGDENPRGTTILAMFEQQPAFKSARKILESASGLMLNRECSFREQRGVVAHRIHRIHL</sequence>
<evidence type="ECO:0000256" key="1">
    <source>
        <dbReference type="SAM" id="Phobius"/>
    </source>
</evidence>
<dbReference type="AlphaFoldDB" id="A0A816X1V1"/>
<accession>A0A816X1V1</accession>
<feature type="non-terminal residue" evidence="2">
    <location>
        <position position="307"/>
    </location>
</feature>
<evidence type="ECO:0000313" key="2">
    <source>
        <dbReference type="EMBL" id="CAF2141081.1"/>
    </source>
</evidence>
<feature type="transmembrane region" description="Helical" evidence="1">
    <location>
        <begin position="21"/>
        <end position="41"/>
    </location>
</feature>
<dbReference type="Gene3D" id="3.30.1390.10">
    <property type="match status" value="1"/>
</dbReference>
<keyword evidence="1" id="KW-0472">Membrane</keyword>
<dbReference type="PANTHER" id="PTHR35288:SF2">
    <property type="entry name" value="TRANSMEMBRANE PROTEIN"/>
    <property type="match status" value="1"/>
</dbReference>
<dbReference type="InterPro" id="IPR014719">
    <property type="entry name" value="Ribosomal_bL12_C/ClpS-like"/>
</dbReference>
<gene>
    <name evidence="2" type="ORF">DARMORV10_A02P23720.1</name>
</gene>